<protein>
    <submittedName>
        <fullName evidence="3">Dihydroxyacetone kinase</fullName>
    </submittedName>
</protein>
<feature type="domain" description="DhaK" evidence="2">
    <location>
        <begin position="1"/>
        <end position="294"/>
    </location>
</feature>
<gene>
    <name evidence="3" type="ORF">STCU_07552</name>
</gene>
<dbReference type="AlphaFoldDB" id="S9U435"/>
<evidence type="ECO:0000313" key="3">
    <source>
        <dbReference type="EMBL" id="EPY23688.1"/>
    </source>
</evidence>
<dbReference type="SUPFAM" id="SSF82549">
    <property type="entry name" value="DAK1/DegV-like"/>
    <property type="match status" value="1"/>
</dbReference>
<accession>S9U435</accession>
<comment type="caution">
    <text evidence="3">The sequence shown here is derived from an EMBL/GenBank/DDBJ whole genome shotgun (WGS) entry which is preliminary data.</text>
</comment>
<dbReference type="GO" id="GO:0019563">
    <property type="term" value="P:glycerol catabolic process"/>
    <property type="evidence" value="ECO:0007669"/>
    <property type="project" value="TreeGrafter"/>
</dbReference>
<dbReference type="GO" id="GO:0005829">
    <property type="term" value="C:cytosol"/>
    <property type="evidence" value="ECO:0007669"/>
    <property type="project" value="TreeGrafter"/>
</dbReference>
<evidence type="ECO:0000259" key="2">
    <source>
        <dbReference type="PROSITE" id="PS51481"/>
    </source>
</evidence>
<dbReference type="Proteomes" id="UP000015354">
    <property type="component" value="Unassembled WGS sequence"/>
</dbReference>
<dbReference type="EMBL" id="ATMH01007552">
    <property type="protein sequence ID" value="EPY23688.1"/>
    <property type="molecule type" value="Genomic_DNA"/>
</dbReference>
<dbReference type="PANTHER" id="PTHR28629:SF4">
    <property type="entry name" value="TRIOKINASE_FMN CYCLASE"/>
    <property type="match status" value="1"/>
</dbReference>
<dbReference type="InterPro" id="IPR050861">
    <property type="entry name" value="Dihydroxyacetone_Kinase"/>
</dbReference>
<proteinExistence type="predicted"/>
<dbReference type="InterPro" id="IPR004007">
    <property type="entry name" value="DhaL_dom"/>
</dbReference>
<dbReference type="PANTHER" id="PTHR28629">
    <property type="entry name" value="TRIOKINASE/FMN CYCLASE"/>
    <property type="match status" value="1"/>
</dbReference>
<evidence type="ECO:0000313" key="4">
    <source>
        <dbReference type="Proteomes" id="UP000015354"/>
    </source>
</evidence>
<organism evidence="3 4">
    <name type="scientific">Strigomonas culicis</name>
    <dbReference type="NCBI Taxonomy" id="28005"/>
    <lineage>
        <taxon>Eukaryota</taxon>
        <taxon>Discoba</taxon>
        <taxon>Euglenozoa</taxon>
        <taxon>Kinetoplastea</taxon>
        <taxon>Metakinetoplastina</taxon>
        <taxon>Trypanosomatida</taxon>
        <taxon>Trypanosomatidae</taxon>
        <taxon>Strigomonadinae</taxon>
        <taxon>Strigomonas</taxon>
    </lineage>
</organism>
<dbReference type="GO" id="GO:0004371">
    <property type="term" value="F:glycerone kinase activity"/>
    <property type="evidence" value="ECO:0007669"/>
    <property type="project" value="InterPro"/>
</dbReference>
<dbReference type="Gene3D" id="3.30.1180.20">
    <property type="entry name" value="Dihydroxyacetone kinase, domain 2"/>
    <property type="match status" value="1"/>
</dbReference>
<dbReference type="Pfam" id="PF02733">
    <property type="entry name" value="Dak1"/>
    <property type="match status" value="1"/>
</dbReference>
<dbReference type="OrthoDB" id="1724672at2759"/>
<keyword evidence="3" id="KW-0808">Transferase</keyword>
<dbReference type="Gene3D" id="3.40.50.10440">
    <property type="entry name" value="Dihydroxyacetone kinase, domain 1"/>
    <property type="match status" value="1"/>
</dbReference>
<feature type="domain" description="DhaL" evidence="1">
    <location>
        <begin position="331"/>
        <end position="370"/>
    </location>
</feature>
<keyword evidence="3" id="KW-0418">Kinase</keyword>
<reference evidence="3 4" key="1">
    <citation type="journal article" date="2013" name="PLoS ONE">
        <title>Predicting the Proteins of Angomonas deanei, Strigomonas culicis and Their Respective Endosymbionts Reveals New Aspects of the Trypanosomatidae Family.</title>
        <authorList>
            <person name="Motta M.C."/>
            <person name="Martins A.C."/>
            <person name="de Souza S.S."/>
            <person name="Catta-Preta C.M."/>
            <person name="Silva R."/>
            <person name="Klein C.C."/>
            <person name="de Almeida L.G."/>
            <person name="de Lima Cunha O."/>
            <person name="Ciapina L.P."/>
            <person name="Brocchi M."/>
            <person name="Colabardini A.C."/>
            <person name="de Araujo Lima B."/>
            <person name="Machado C.R."/>
            <person name="de Almeida Soares C.M."/>
            <person name="Probst C.M."/>
            <person name="de Menezes C.B."/>
            <person name="Thompson C.E."/>
            <person name="Bartholomeu D.C."/>
            <person name="Gradia D.F."/>
            <person name="Pavoni D.P."/>
            <person name="Grisard E.C."/>
            <person name="Fantinatti-Garboggini F."/>
            <person name="Marchini F.K."/>
            <person name="Rodrigues-Luiz G.F."/>
            <person name="Wagner G."/>
            <person name="Goldman G.H."/>
            <person name="Fietto J.L."/>
            <person name="Elias M.C."/>
            <person name="Goldman M.H."/>
            <person name="Sagot M.F."/>
            <person name="Pereira M."/>
            <person name="Stoco P.H."/>
            <person name="de Mendonca-Neto R.P."/>
            <person name="Teixeira S.M."/>
            <person name="Maciel T.E."/>
            <person name="de Oliveira Mendes T.A."/>
            <person name="Urmenyi T.P."/>
            <person name="de Souza W."/>
            <person name="Schenkman S."/>
            <person name="de Vasconcelos A.T."/>
        </authorList>
    </citation>
    <scope>NUCLEOTIDE SEQUENCE [LARGE SCALE GENOMIC DNA]</scope>
</reference>
<evidence type="ECO:0000259" key="1">
    <source>
        <dbReference type="PROSITE" id="PS51480"/>
    </source>
</evidence>
<dbReference type="PROSITE" id="PS51480">
    <property type="entry name" value="DHAL"/>
    <property type="match status" value="1"/>
</dbReference>
<dbReference type="FunFam" id="3.40.50.10440:FF:000001">
    <property type="entry name" value="Dihydroxyacetone kinase, DhaK subunit"/>
    <property type="match status" value="1"/>
</dbReference>
<dbReference type="InterPro" id="IPR004006">
    <property type="entry name" value="DhaK_dom"/>
</dbReference>
<keyword evidence="4" id="KW-1185">Reference proteome</keyword>
<dbReference type="PROSITE" id="PS51481">
    <property type="entry name" value="DHAK"/>
    <property type="match status" value="1"/>
</dbReference>
<sequence length="370" mass="37803">MSGGGSGHEPAHAGFVADGWLSAAVCGSVFASPPTAHVSAAIAYLAQAQGAHGPGILIVVKNYAGDHLNFEYAARQARAQGVRVETVLAADDAVFGTKDTDKRRGIAGCCLLYKILGAAASQGRGLDELTALAARVCLNMRTVGAALSSCALPGGPPSSSLPHGCVEIGLGIHGERGLAQVPFAGAAALTRDLIDALLNGYGEHRAATTPLARGLRALLLVNNLGATTDMELHLIASHALRHLADAGIVVVGVSCGRYMTALDMHGLSITLLVVAEDADLDFMLRTDALQKPLMNFDAPQAPLSLVPGPLTALQLAQQAAADRAGAAAPSGELATTTRFVFERLAAMESVLNALDADVGDGDLGSGVRRA</sequence>
<name>S9U435_9TRYP</name>
<feature type="non-terminal residue" evidence="3">
    <location>
        <position position="370"/>
    </location>
</feature>